<name>A0A0W8G6N6_9ZZZZ</name>
<evidence type="ECO:0000256" key="1">
    <source>
        <dbReference type="SAM" id="MobiDB-lite"/>
    </source>
</evidence>
<protein>
    <submittedName>
        <fullName evidence="2">Putative phage terminase, large subunit</fullName>
    </submittedName>
</protein>
<accession>A0A0W8G6N6</accession>
<dbReference type="Gene3D" id="3.30.420.280">
    <property type="match status" value="1"/>
</dbReference>
<dbReference type="Pfam" id="PF03237">
    <property type="entry name" value="Terminase_6N"/>
    <property type="match status" value="1"/>
</dbReference>
<evidence type="ECO:0000313" key="2">
    <source>
        <dbReference type="EMBL" id="KUG28836.1"/>
    </source>
</evidence>
<gene>
    <name evidence="2" type="ORF">ASZ90_001292</name>
</gene>
<feature type="region of interest" description="Disordered" evidence="1">
    <location>
        <begin position="1"/>
        <end position="22"/>
    </location>
</feature>
<comment type="caution">
    <text evidence="2">The sequence shown here is derived from an EMBL/GenBank/DDBJ whole genome shotgun (WGS) entry which is preliminary data.</text>
</comment>
<dbReference type="EMBL" id="LNQE01000171">
    <property type="protein sequence ID" value="KUG28836.1"/>
    <property type="molecule type" value="Genomic_DNA"/>
</dbReference>
<dbReference type="AlphaFoldDB" id="A0A0W8G6N6"/>
<dbReference type="Gene3D" id="3.40.50.300">
    <property type="entry name" value="P-loop containing nucleotide triphosphate hydrolases"/>
    <property type="match status" value="1"/>
</dbReference>
<reference evidence="2" key="1">
    <citation type="journal article" date="2015" name="Proc. Natl. Acad. Sci. U.S.A.">
        <title>Networks of energetic and metabolic interactions define dynamics in microbial communities.</title>
        <authorList>
            <person name="Embree M."/>
            <person name="Liu J.K."/>
            <person name="Al-Bassam M.M."/>
            <person name="Zengler K."/>
        </authorList>
    </citation>
    <scope>NUCLEOTIDE SEQUENCE</scope>
</reference>
<feature type="compositionally biased region" description="Basic and acidic residues" evidence="1">
    <location>
        <begin position="1"/>
        <end position="14"/>
    </location>
</feature>
<proteinExistence type="predicted"/>
<dbReference type="InterPro" id="IPR027417">
    <property type="entry name" value="P-loop_NTPase"/>
</dbReference>
<organism evidence="2">
    <name type="scientific">hydrocarbon metagenome</name>
    <dbReference type="NCBI Taxonomy" id="938273"/>
    <lineage>
        <taxon>unclassified sequences</taxon>
        <taxon>metagenomes</taxon>
        <taxon>ecological metagenomes</taxon>
    </lineage>
</organism>
<sequence length="496" mass="55802">MTRRFLGESRRLPETDAAAETEVDYRPQPKQALLHRVRANEILFGGAAGPGKSHALRFEGLAWCLRIAGLQAYLFRRTTPELEKNHILPSMAQFPGTLGRYTSARRAWEFRNGSRLFFCSCQSDRDVYRYQGTEIHLLLVDELTALTEFQYDYLRGRVRCSLSVPRRYRCRIPGVVCASNPGGVGHGFVKARFVDFAPPYVPRRAPEAQGGMVRCHIPARLADNAILARCDPGYVHRLDALPEPLRSAYKDGRWDVFFGQAFAFSRSLHVVAPRPVPEQAPLYMSFDWGYGAPFSVGWWWVDADGRLYRFAEWYGWSGTPGQGLRMTDPLIAQGIRDREHRLGLAARPVIRLAGPDCFAKKPDYRGGGQGPSTAEEFARHGVFLAPGDPSRLLKIRQFHERLRPRGNIPPMLQVYDTCRQFIRTIPLLAADRRNVEDIDTTGEDHVYDEACHVCMARPLGLEAASPATESGRIIETLLAPAGEDREGHLPGDTEEP</sequence>